<dbReference type="GO" id="GO:0005777">
    <property type="term" value="C:peroxisome"/>
    <property type="evidence" value="ECO:0007669"/>
    <property type="project" value="UniProtKB-SubCell"/>
</dbReference>
<dbReference type="PANTHER" id="PTHR24096">
    <property type="entry name" value="LONG-CHAIN-FATTY-ACID--COA LIGASE"/>
    <property type="match status" value="1"/>
</dbReference>
<evidence type="ECO:0000256" key="4">
    <source>
        <dbReference type="ARBA" id="ARBA00023140"/>
    </source>
</evidence>
<dbReference type="EMBL" id="CAKASE010000070">
    <property type="protein sequence ID" value="CAG9573670.1"/>
    <property type="molecule type" value="Genomic_DNA"/>
</dbReference>
<name>A0A8J2QYV6_9NEOP</name>
<comment type="subcellular location">
    <subcellularLocation>
        <location evidence="1">Peroxisome</location>
    </subcellularLocation>
</comment>
<evidence type="ECO:0000256" key="2">
    <source>
        <dbReference type="ARBA" id="ARBA00006432"/>
    </source>
</evidence>
<keyword evidence="7" id="KW-1185">Reference proteome</keyword>
<evidence type="ECO:0000259" key="5">
    <source>
        <dbReference type="Pfam" id="PF00501"/>
    </source>
</evidence>
<reference evidence="6" key="1">
    <citation type="submission" date="2021-09" db="EMBL/GenBank/DDBJ databases">
        <authorList>
            <person name="Martin H S."/>
        </authorList>
    </citation>
    <scope>NUCLEOTIDE SEQUENCE</scope>
</reference>
<dbReference type="GO" id="GO:0016405">
    <property type="term" value="F:CoA-ligase activity"/>
    <property type="evidence" value="ECO:0007669"/>
    <property type="project" value="TreeGrafter"/>
</dbReference>
<keyword evidence="4" id="KW-0576">Peroxisome</keyword>
<comment type="caution">
    <text evidence="6">The sequence shown here is derived from an EMBL/GenBank/DDBJ whole genome shotgun (WGS) entry which is preliminary data.</text>
</comment>
<evidence type="ECO:0000313" key="7">
    <source>
        <dbReference type="Proteomes" id="UP000789524"/>
    </source>
</evidence>
<dbReference type="Pfam" id="PF00501">
    <property type="entry name" value="AMP-binding"/>
    <property type="match status" value="1"/>
</dbReference>
<dbReference type="Gene3D" id="3.40.50.980">
    <property type="match status" value="1"/>
</dbReference>
<dbReference type="PANTHER" id="PTHR24096:SF149">
    <property type="entry name" value="AMP-BINDING DOMAIN-CONTAINING PROTEIN-RELATED"/>
    <property type="match status" value="1"/>
</dbReference>
<dbReference type="PROSITE" id="PS00455">
    <property type="entry name" value="AMP_BINDING"/>
    <property type="match status" value="1"/>
</dbReference>
<evidence type="ECO:0000313" key="6">
    <source>
        <dbReference type="EMBL" id="CAG9573670.1"/>
    </source>
</evidence>
<dbReference type="AlphaFoldDB" id="A0A8J2QYV6"/>
<sequence>MAIQAMNLSISLTEMGIKRGDVISICSENRQEYFSTVLGICCTGATVTTTNIAYTKDEHKHVLDISKPKIVFCSPNAYKTNSKLFHSLPYIKSIVIYGEKISNTLSFEDLLRHNGVISPENFKCKDVEGQNDTAIILYSSGTTGLPKGVMLTHLNVIVSCLL</sequence>
<evidence type="ECO:0000256" key="3">
    <source>
        <dbReference type="ARBA" id="ARBA00022598"/>
    </source>
</evidence>
<dbReference type="InterPro" id="IPR020845">
    <property type="entry name" value="AMP-binding_CS"/>
</dbReference>
<comment type="similarity">
    <text evidence="2">Belongs to the ATP-dependent AMP-binding enzyme family.</text>
</comment>
<proteinExistence type="inferred from homology"/>
<dbReference type="OrthoDB" id="10253869at2759"/>
<dbReference type="Proteomes" id="UP000789524">
    <property type="component" value="Unassembled WGS sequence"/>
</dbReference>
<keyword evidence="3" id="KW-0436">Ligase</keyword>
<gene>
    <name evidence="6" type="ORF">DCHRY22_LOCUS10552</name>
</gene>
<accession>A0A8J2QYV6</accession>
<dbReference type="SUPFAM" id="SSF56801">
    <property type="entry name" value="Acetyl-CoA synthetase-like"/>
    <property type="match status" value="1"/>
</dbReference>
<dbReference type="InterPro" id="IPR000873">
    <property type="entry name" value="AMP-dep_synth/lig_dom"/>
</dbReference>
<organism evidence="6 7">
    <name type="scientific">Danaus chrysippus</name>
    <name type="common">African queen</name>
    <dbReference type="NCBI Taxonomy" id="151541"/>
    <lineage>
        <taxon>Eukaryota</taxon>
        <taxon>Metazoa</taxon>
        <taxon>Ecdysozoa</taxon>
        <taxon>Arthropoda</taxon>
        <taxon>Hexapoda</taxon>
        <taxon>Insecta</taxon>
        <taxon>Pterygota</taxon>
        <taxon>Neoptera</taxon>
        <taxon>Endopterygota</taxon>
        <taxon>Lepidoptera</taxon>
        <taxon>Glossata</taxon>
        <taxon>Ditrysia</taxon>
        <taxon>Papilionoidea</taxon>
        <taxon>Nymphalidae</taxon>
        <taxon>Danainae</taxon>
        <taxon>Danaini</taxon>
        <taxon>Danaina</taxon>
        <taxon>Danaus</taxon>
        <taxon>Anosia</taxon>
    </lineage>
</organism>
<evidence type="ECO:0000256" key="1">
    <source>
        <dbReference type="ARBA" id="ARBA00004275"/>
    </source>
</evidence>
<feature type="domain" description="AMP-dependent synthetase/ligase" evidence="5">
    <location>
        <begin position="4"/>
        <end position="160"/>
    </location>
</feature>
<protein>
    <submittedName>
        <fullName evidence="6">(African queen) hypothetical protein</fullName>
    </submittedName>
</protein>